<dbReference type="PANTHER" id="PTHR21292:SF4">
    <property type="entry name" value="TUMOR NECROSIS FACTOR ALPHA-INDUCED PROTEIN 2"/>
    <property type="match status" value="1"/>
</dbReference>
<dbReference type="Proteomes" id="UP000515145">
    <property type="component" value="Chromosome 22"/>
</dbReference>
<dbReference type="RefSeq" id="XP_028252076.1">
    <property type="nucleotide sequence ID" value="XM_028396275.1"/>
</dbReference>
<evidence type="ECO:0000313" key="2">
    <source>
        <dbReference type="Proteomes" id="UP000515145"/>
    </source>
</evidence>
<dbReference type="GO" id="GO:0000149">
    <property type="term" value="F:SNARE binding"/>
    <property type="evidence" value="ECO:0007669"/>
    <property type="project" value="TreeGrafter"/>
</dbReference>
<comment type="similarity">
    <text evidence="1">Belongs to the SEC6 family.</text>
</comment>
<dbReference type="AlphaFoldDB" id="A0A6P7HJI1"/>
<dbReference type="FunCoup" id="A0A6P7HJI1">
    <property type="interactions" value="311"/>
</dbReference>
<dbReference type="GO" id="GO:0051601">
    <property type="term" value="P:exocyst localization"/>
    <property type="evidence" value="ECO:0007669"/>
    <property type="project" value="TreeGrafter"/>
</dbReference>
<dbReference type="InterPro" id="IPR010326">
    <property type="entry name" value="EXOC3/Sec6"/>
</dbReference>
<evidence type="ECO:0000256" key="1">
    <source>
        <dbReference type="ARBA" id="ARBA00009447"/>
    </source>
</evidence>
<dbReference type="GO" id="GO:0000145">
    <property type="term" value="C:exocyst"/>
    <property type="evidence" value="ECO:0007669"/>
    <property type="project" value="InterPro"/>
</dbReference>
<dbReference type="Gene3D" id="1.10.357.70">
    <property type="entry name" value="Exocyst complex component Sec6, C-terminal domain"/>
    <property type="match status" value="1"/>
</dbReference>
<dbReference type="GeneID" id="114427999"/>
<dbReference type="InParanoid" id="A0A6P7HJI1"/>
<gene>
    <name evidence="3" type="primary">LOC114427999</name>
</gene>
<name>A0A6P7HJI1_9TELE</name>
<dbReference type="OrthoDB" id="190098at2759"/>
<sequence>MASTGSGCFPCMCCRDKGRCSDFTAWIRIRMRIRSGSSETDSGGGGWIPERLQRLWRNPAGQVAVSSTTDERRPSGKEEVPVLIPTFEENLEEQHLCEASQLLIDREKQLFGEMTETADLQHHQAEVEKLSADREALEKLILQTVLQSLSLCVGQVDNEHLVSAQASALTSAVRAVMQEEEQDQLWKHRCRIQPDWRPSNWKKLHDSTIRVLVESRMDNPTFPSAASHTEQSSVQADVYSMGRQLKEDLLWVVTVVKDCYPPEMDICNFYAELYHKTFRARIKKLADFCLDDKDSEFLLRWVNHSYPGILQKPELAGEIDVEALGKLLPNDILDPMEEQYLNKQQADLMRYIRQVLTEAKERWNKGEEPPTEDGCYASHVAYDIIQFINGMVTSAAVALGDPDKAKSLTSKLTDLMQSFKAFQEEVVKHNRSNSITLVKANLGCIEQFRDVLSRMTHLFPDGVRLECLSLLTDMTQSAHAYLLSPVHKVLKPQYQKLGTDDWLNKNQFENLLKGIESQLHELKGSTPACYQKLLGQLYQEVAVEYVKRLLKGKVKLKDRQRQEKAYVTVKENAESLHKLFNRMGSNEEWLKEILTKIAEVLKLQDIPAIQMQIVLLGSAHRDLSEKHVSALLKLKKNISKSDRKTVKETLTDTRKENNDVDGNTQPFFCKVVVS</sequence>
<dbReference type="InterPro" id="IPR042532">
    <property type="entry name" value="EXOC3/Sec6_C"/>
</dbReference>
<dbReference type="GO" id="GO:0006887">
    <property type="term" value="P:exocytosis"/>
    <property type="evidence" value="ECO:0007669"/>
    <property type="project" value="InterPro"/>
</dbReference>
<organism evidence="2 3">
    <name type="scientific">Parambassis ranga</name>
    <name type="common">Indian glassy fish</name>
    <dbReference type="NCBI Taxonomy" id="210632"/>
    <lineage>
        <taxon>Eukaryota</taxon>
        <taxon>Metazoa</taxon>
        <taxon>Chordata</taxon>
        <taxon>Craniata</taxon>
        <taxon>Vertebrata</taxon>
        <taxon>Euteleostomi</taxon>
        <taxon>Actinopterygii</taxon>
        <taxon>Neopterygii</taxon>
        <taxon>Teleostei</taxon>
        <taxon>Neoteleostei</taxon>
        <taxon>Acanthomorphata</taxon>
        <taxon>Ovalentaria</taxon>
        <taxon>Ambassidae</taxon>
        <taxon>Parambassis</taxon>
    </lineage>
</organism>
<dbReference type="PANTHER" id="PTHR21292">
    <property type="entry name" value="EXOCYST COMPLEX COMPONENT SEC6-RELATED"/>
    <property type="match status" value="1"/>
</dbReference>
<evidence type="ECO:0000313" key="3">
    <source>
        <dbReference type="RefSeq" id="XP_028252076.1"/>
    </source>
</evidence>
<protein>
    <submittedName>
        <fullName evidence="3">Tumor necrosis factor alpha-induced protein 2-like isoform X1</fullName>
    </submittedName>
</protein>
<proteinExistence type="inferred from homology"/>
<keyword evidence="2" id="KW-1185">Reference proteome</keyword>
<reference evidence="3" key="2">
    <citation type="submission" date="2025-08" db="UniProtKB">
        <authorList>
            <consortium name="RefSeq"/>
        </authorList>
    </citation>
    <scope>IDENTIFICATION</scope>
</reference>
<dbReference type="Pfam" id="PF06046">
    <property type="entry name" value="Sec6"/>
    <property type="match status" value="1"/>
</dbReference>
<reference evidence="2" key="1">
    <citation type="submission" date="2024-06" db="UniProtKB">
        <authorList>
            <consortium name="RefSeq"/>
        </authorList>
    </citation>
    <scope>NUCLEOTIDE SEQUENCE [LARGE SCALE GENOMIC DNA]</scope>
</reference>
<accession>A0A6P7HJI1</accession>